<reference evidence="3 4" key="1">
    <citation type="submission" date="2014-06" db="EMBL/GenBank/DDBJ databases">
        <title>Draft genome sequence of Bacillus manliponensis JCM 15802 (MCCC 1A00708).</title>
        <authorList>
            <person name="Lai Q."/>
            <person name="Liu Y."/>
            <person name="Shao Z."/>
        </authorList>
    </citation>
    <scope>NUCLEOTIDE SEQUENCE [LARGE SCALE GENOMIC DNA]</scope>
    <source>
        <strain evidence="3 4">JCM 15802</strain>
    </source>
</reference>
<keyword evidence="4" id="KW-1185">Reference proteome</keyword>
<evidence type="ECO:0000259" key="2">
    <source>
        <dbReference type="Pfam" id="PF08864"/>
    </source>
</evidence>
<dbReference type="Gene3D" id="3.40.1530.30">
    <property type="entry name" value="Uncharacterised family UPF0302, N-terminal domain"/>
    <property type="match status" value="1"/>
</dbReference>
<dbReference type="EMBL" id="JOTN01000031">
    <property type="protein sequence ID" value="KEK17367.1"/>
    <property type="molecule type" value="Genomic_DNA"/>
</dbReference>
<organism evidence="3 4">
    <name type="scientific">Bacillus manliponensis</name>
    <dbReference type="NCBI Taxonomy" id="574376"/>
    <lineage>
        <taxon>Bacteria</taxon>
        <taxon>Bacillati</taxon>
        <taxon>Bacillota</taxon>
        <taxon>Bacilli</taxon>
        <taxon>Bacillales</taxon>
        <taxon>Bacillaceae</taxon>
        <taxon>Bacillus</taxon>
        <taxon>Bacillus cereus group</taxon>
    </lineage>
</organism>
<dbReference type="Pfam" id="PF08858">
    <property type="entry name" value="IDEAL"/>
    <property type="match status" value="1"/>
</dbReference>
<dbReference type="Pfam" id="PF08864">
    <property type="entry name" value="UPF0302"/>
    <property type="match status" value="1"/>
</dbReference>
<dbReference type="InterPro" id="IPR014963">
    <property type="entry name" value="UPF0302_N"/>
</dbReference>
<dbReference type="eggNOG" id="COG5582">
    <property type="taxonomic scope" value="Bacteria"/>
</dbReference>
<proteinExistence type="predicted"/>
<dbReference type="RefSeq" id="WP_034643512.1">
    <property type="nucleotide sequence ID" value="NZ_CBCSJC010000035.1"/>
</dbReference>
<dbReference type="PIRSF" id="PIRSF007165">
    <property type="entry name" value="UCP007165"/>
    <property type="match status" value="1"/>
</dbReference>
<comment type="caution">
    <text evidence="3">The sequence shown here is derived from an EMBL/GenBank/DDBJ whole genome shotgun (WGS) entry which is preliminary data.</text>
</comment>
<feature type="domain" description="UPF0302" evidence="2">
    <location>
        <begin position="8"/>
        <end position="113"/>
    </location>
</feature>
<dbReference type="AlphaFoldDB" id="A0A073JSZ3"/>
<dbReference type="STRING" id="574376.BAMA_15535"/>
<dbReference type="InterPro" id="IPR014957">
    <property type="entry name" value="IDEAL_dom"/>
</dbReference>
<evidence type="ECO:0000313" key="3">
    <source>
        <dbReference type="EMBL" id="KEK17367.1"/>
    </source>
</evidence>
<dbReference type="InterPro" id="IPR011188">
    <property type="entry name" value="UPF0302"/>
</dbReference>
<name>A0A073JSZ3_9BACI</name>
<evidence type="ECO:0000259" key="1">
    <source>
        <dbReference type="Pfam" id="PF08858"/>
    </source>
</evidence>
<evidence type="ECO:0000313" key="4">
    <source>
        <dbReference type="Proteomes" id="UP000027822"/>
    </source>
</evidence>
<dbReference type="Proteomes" id="UP000027822">
    <property type="component" value="Unassembled WGS sequence"/>
</dbReference>
<protein>
    <submittedName>
        <fullName evidence="3">Uncharacterized protein</fullName>
    </submittedName>
</protein>
<feature type="domain" description="IDEAL" evidence="1">
    <location>
        <begin position="149"/>
        <end position="167"/>
    </location>
</feature>
<sequence>MSNVSVEQKKKFLQWFLDNYLLKWRESMWILTYLLSNEILLKKVRFVEEAENGYPRALFISAQCVKTTPLLFYKNNEAVSENPERAFNSIRLNRDEDIYIELNFNDRYKVTQFLEVLEDETSDETDLVDKELQELESFIQEMQLIGRRQLIDRALDQRDEELFKKLVAN</sequence>
<accession>A0A073JSZ3</accession>
<dbReference type="OrthoDB" id="2155814at2"/>
<dbReference type="InterPro" id="IPR038091">
    <property type="entry name" value="UPF0302_N_sf"/>
</dbReference>
<gene>
    <name evidence="3" type="ORF">BAMA_15535</name>
</gene>